<dbReference type="InterPro" id="IPR001406">
    <property type="entry name" value="PsdUridine_synth_TruA"/>
</dbReference>
<reference evidence="10" key="1">
    <citation type="submission" date="2016-12" db="EMBL/GenBank/DDBJ databases">
        <authorList>
            <person name="Varghese N."/>
            <person name="Submissions S."/>
        </authorList>
    </citation>
    <scope>NUCLEOTIDE SEQUENCE [LARGE SCALE GENOMIC DNA]</scope>
    <source>
        <strain evidence="10">DSM 13020</strain>
    </source>
</reference>
<feature type="binding site" evidence="4 6">
    <location>
        <position position="111"/>
    </location>
    <ligand>
        <name>substrate</name>
    </ligand>
</feature>
<dbReference type="PANTHER" id="PTHR11142">
    <property type="entry name" value="PSEUDOURIDYLATE SYNTHASE"/>
    <property type="match status" value="1"/>
</dbReference>
<comment type="catalytic activity">
    <reaction evidence="4 7">
        <text>uridine(38/39/40) in tRNA = pseudouridine(38/39/40) in tRNA</text>
        <dbReference type="Rhea" id="RHEA:22376"/>
        <dbReference type="Rhea" id="RHEA-COMP:10085"/>
        <dbReference type="Rhea" id="RHEA-COMP:10087"/>
        <dbReference type="ChEBI" id="CHEBI:65314"/>
        <dbReference type="ChEBI" id="CHEBI:65315"/>
        <dbReference type="EC" id="5.4.99.12"/>
    </reaction>
</comment>
<evidence type="ECO:0000259" key="8">
    <source>
        <dbReference type="Pfam" id="PF01416"/>
    </source>
</evidence>
<dbReference type="PIRSF" id="PIRSF001430">
    <property type="entry name" value="tRNA_psdUrid_synth"/>
    <property type="match status" value="1"/>
</dbReference>
<dbReference type="InterPro" id="IPR020094">
    <property type="entry name" value="TruA/RsuA/RluB/E/F_N"/>
</dbReference>
<evidence type="ECO:0000313" key="9">
    <source>
        <dbReference type="EMBL" id="SHN65749.1"/>
    </source>
</evidence>
<dbReference type="AlphaFoldDB" id="A0A1M7T4T2"/>
<dbReference type="OrthoDB" id="9811823at2"/>
<dbReference type="Proteomes" id="UP000184207">
    <property type="component" value="Unassembled WGS sequence"/>
</dbReference>
<dbReference type="EC" id="5.4.99.12" evidence="4"/>
<feature type="domain" description="Pseudouridine synthase I TruA alpha/beta" evidence="8">
    <location>
        <begin position="144"/>
        <end position="246"/>
    </location>
</feature>
<name>A0A1M7T4T2_FERGO</name>
<keyword evidence="10" id="KW-1185">Reference proteome</keyword>
<evidence type="ECO:0000256" key="6">
    <source>
        <dbReference type="PIRSR" id="PIRSR001430-2"/>
    </source>
</evidence>
<sequence length="246" mass="28561">MKRVAIEFSYDGTDFFGYQRQNDVRTVQGELEKALERVFKTSIQTYAAGRTDTGVHASGQVASFDIPSERLSELDIRNAINANLPRDIYVKKAWFVHENFNPRYEAKKRIYHYFILNSKSNDIFLRRYTWWFPYKLNVEAMREAATYLVGEHDFTAFSKRGEDDTNPIRTISALRILRLKKDLILIRVEGISYLRGMVRSLVANLIKVGTNQWKPEHILEVLESKDRSKSAGLAPAHGLFLYKVLF</sequence>
<evidence type="ECO:0000256" key="4">
    <source>
        <dbReference type="HAMAP-Rule" id="MF_00171"/>
    </source>
</evidence>
<gene>
    <name evidence="4" type="primary">truA</name>
    <name evidence="9" type="ORF">SAMN02745226_01536</name>
</gene>
<dbReference type="InterPro" id="IPR020095">
    <property type="entry name" value="PsdUridine_synth_TruA_C"/>
</dbReference>
<dbReference type="STRING" id="1121883.SAMN02745226_01536"/>
<evidence type="ECO:0000313" key="10">
    <source>
        <dbReference type="Proteomes" id="UP000184207"/>
    </source>
</evidence>
<dbReference type="CDD" id="cd02570">
    <property type="entry name" value="PseudoU_synth_EcTruA"/>
    <property type="match status" value="1"/>
</dbReference>
<dbReference type="Gene3D" id="3.30.70.580">
    <property type="entry name" value="Pseudouridine synthase I, catalytic domain, N-terminal subdomain"/>
    <property type="match status" value="1"/>
</dbReference>
<keyword evidence="3 4" id="KW-0413">Isomerase</keyword>
<dbReference type="InterPro" id="IPR020103">
    <property type="entry name" value="PsdUridine_synth_cat_dom_sf"/>
</dbReference>
<dbReference type="RefSeq" id="WP_072760155.1">
    <property type="nucleotide sequence ID" value="NZ_FRDJ01000009.1"/>
</dbReference>
<dbReference type="EMBL" id="FRDJ01000009">
    <property type="protein sequence ID" value="SHN65749.1"/>
    <property type="molecule type" value="Genomic_DNA"/>
</dbReference>
<accession>A0A1M7T4T2</accession>
<evidence type="ECO:0000256" key="2">
    <source>
        <dbReference type="ARBA" id="ARBA00022694"/>
    </source>
</evidence>
<dbReference type="GO" id="GO:0031119">
    <property type="term" value="P:tRNA pseudouridine synthesis"/>
    <property type="evidence" value="ECO:0007669"/>
    <property type="project" value="UniProtKB-UniRule"/>
</dbReference>
<dbReference type="Gene3D" id="3.30.70.660">
    <property type="entry name" value="Pseudouridine synthase I, catalytic domain, C-terminal subdomain"/>
    <property type="match status" value="1"/>
</dbReference>
<dbReference type="FunFam" id="3.30.70.580:FF:000001">
    <property type="entry name" value="tRNA pseudouridine synthase A"/>
    <property type="match status" value="1"/>
</dbReference>
<evidence type="ECO:0000256" key="1">
    <source>
        <dbReference type="ARBA" id="ARBA00009375"/>
    </source>
</evidence>
<feature type="active site" description="Nucleophile" evidence="4 5">
    <location>
        <position position="52"/>
    </location>
</feature>
<comment type="similarity">
    <text evidence="1 4 7">Belongs to the tRNA pseudouridine synthase TruA family.</text>
</comment>
<comment type="caution">
    <text evidence="4">Lacks conserved residue(s) required for the propagation of feature annotation.</text>
</comment>
<dbReference type="Pfam" id="PF01416">
    <property type="entry name" value="PseudoU_synth_1"/>
    <property type="match status" value="2"/>
</dbReference>
<comment type="subunit">
    <text evidence="4">Homodimer.</text>
</comment>
<dbReference type="InterPro" id="IPR020097">
    <property type="entry name" value="PsdUridine_synth_TruA_a/b_dom"/>
</dbReference>
<evidence type="ECO:0000256" key="7">
    <source>
        <dbReference type="RuleBase" id="RU003792"/>
    </source>
</evidence>
<dbReference type="PANTHER" id="PTHR11142:SF0">
    <property type="entry name" value="TRNA PSEUDOURIDINE SYNTHASE-LIKE 1"/>
    <property type="match status" value="1"/>
</dbReference>
<protein>
    <recommendedName>
        <fullName evidence="4">tRNA pseudouridine synthase A</fullName>
        <ecNumber evidence="4">5.4.99.12</ecNumber>
    </recommendedName>
    <alternativeName>
        <fullName evidence="4">tRNA pseudouridine(38-40) synthase</fullName>
    </alternativeName>
    <alternativeName>
        <fullName evidence="4">tRNA pseudouridylate synthase I</fullName>
    </alternativeName>
    <alternativeName>
        <fullName evidence="4">tRNA-uridine isomerase I</fullName>
    </alternativeName>
</protein>
<organism evidence="9 10">
    <name type="scientific">Fervidobacterium gondwanense DSM 13020</name>
    <dbReference type="NCBI Taxonomy" id="1121883"/>
    <lineage>
        <taxon>Bacteria</taxon>
        <taxon>Thermotogati</taxon>
        <taxon>Thermotogota</taxon>
        <taxon>Thermotogae</taxon>
        <taxon>Thermotogales</taxon>
        <taxon>Fervidobacteriaceae</taxon>
        <taxon>Fervidobacterium</taxon>
    </lineage>
</organism>
<evidence type="ECO:0000256" key="5">
    <source>
        <dbReference type="PIRSR" id="PIRSR001430-1"/>
    </source>
</evidence>
<comment type="function">
    <text evidence="4">Formation of pseudouridine at positions 38, 39 and 40 in the anticodon stem and loop of transfer RNAs.</text>
</comment>
<dbReference type="GO" id="GO:0003723">
    <property type="term" value="F:RNA binding"/>
    <property type="evidence" value="ECO:0007669"/>
    <property type="project" value="InterPro"/>
</dbReference>
<evidence type="ECO:0000256" key="3">
    <source>
        <dbReference type="ARBA" id="ARBA00023235"/>
    </source>
</evidence>
<dbReference type="GO" id="GO:0160147">
    <property type="term" value="F:tRNA pseudouridine(38-40) synthase activity"/>
    <property type="evidence" value="ECO:0007669"/>
    <property type="project" value="UniProtKB-EC"/>
</dbReference>
<dbReference type="HAMAP" id="MF_00171">
    <property type="entry name" value="TruA"/>
    <property type="match status" value="1"/>
</dbReference>
<dbReference type="SUPFAM" id="SSF55120">
    <property type="entry name" value="Pseudouridine synthase"/>
    <property type="match status" value="1"/>
</dbReference>
<keyword evidence="2 4" id="KW-0819">tRNA processing</keyword>
<feature type="domain" description="Pseudouridine synthase I TruA alpha/beta" evidence="8">
    <location>
        <begin position="9"/>
        <end position="104"/>
    </location>
</feature>
<dbReference type="NCBIfam" id="TIGR00071">
    <property type="entry name" value="hisT_truA"/>
    <property type="match status" value="1"/>
</dbReference>
<proteinExistence type="inferred from homology"/>